<dbReference type="OrthoDB" id="3369460at2"/>
<accession>A0A562V4D2</accession>
<dbReference type="SUPFAM" id="SSF56024">
    <property type="entry name" value="Phospholipase D/nuclease"/>
    <property type="match status" value="1"/>
</dbReference>
<evidence type="ECO:0000313" key="2">
    <source>
        <dbReference type="EMBL" id="TWJ12751.1"/>
    </source>
</evidence>
<dbReference type="Gene3D" id="3.30.870.10">
    <property type="entry name" value="Endonuclease Chain A"/>
    <property type="match status" value="1"/>
</dbReference>
<evidence type="ECO:0000259" key="1">
    <source>
        <dbReference type="SMART" id="SM00421"/>
    </source>
</evidence>
<name>A0A562V4D2_9ACTN</name>
<evidence type="ECO:0000313" key="3">
    <source>
        <dbReference type="Proteomes" id="UP000321617"/>
    </source>
</evidence>
<dbReference type="GO" id="GO:0003677">
    <property type="term" value="F:DNA binding"/>
    <property type="evidence" value="ECO:0007669"/>
    <property type="project" value="InterPro"/>
</dbReference>
<keyword evidence="3" id="KW-1185">Reference proteome</keyword>
<dbReference type="RefSeq" id="WP_158645638.1">
    <property type="nucleotide sequence ID" value="NZ_BAABIJ010000002.1"/>
</dbReference>
<dbReference type="SMART" id="SM00421">
    <property type="entry name" value="HTH_LUXR"/>
    <property type="match status" value="1"/>
</dbReference>
<dbReference type="AlphaFoldDB" id="A0A562V4D2"/>
<dbReference type="SUPFAM" id="SSF46785">
    <property type="entry name" value="Winged helix' DNA-binding domain"/>
    <property type="match status" value="1"/>
</dbReference>
<dbReference type="InterPro" id="IPR002831">
    <property type="entry name" value="Tscrpt_reg_TrmB_N"/>
</dbReference>
<dbReference type="PANTHER" id="PTHR34293">
    <property type="entry name" value="HTH-TYPE TRANSCRIPTIONAL REGULATOR TRMBL2"/>
    <property type="match status" value="1"/>
</dbReference>
<feature type="domain" description="HTH luxR-type" evidence="1">
    <location>
        <begin position="259"/>
        <end position="316"/>
    </location>
</feature>
<organism evidence="2 3">
    <name type="scientific">Stackebrandtia albiflava</name>
    <dbReference type="NCBI Taxonomy" id="406432"/>
    <lineage>
        <taxon>Bacteria</taxon>
        <taxon>Bacillati</taxon>
        <taxon>Actinomycetota</taxon>
        <taxon>Actinomycetes</taxon>
        <taxon>Glycomycetales</taxon>
        <taxon>Glycomycetaceae</taxon>
        <taxon>Stackebrandtia</taxon>
    </lineage>
</organism>
<dbReference type="InterPro" id="IPR000792">
    <property type="entry name" value="Tscrpt_reg_LuxR_C"/>
</dbReference>
<dbReference type="PANTHER" id="PTHR34293:SF1">
    <property type="entry name" value="HTH-TYPE TRANSCRIPTIONAL REGULATOR TRMBL2"/>
    <property type="match status" value="1"/>
</dbReference>
<dbReference type="SUPFAM" id="SSF46894">
    <property type="entry name" value="C-terminal effector domain of the bipartite response regulators"/>
    <property type="match status" value="1"/>
</dbReference>
<dbReference type="Pfam" id="PF01978">
    <property type="entry name" value="TrmB"/>
    <property type="match status" value="1"/>
</dbReference>
<proteinExistence type="predicted"/>
<dbReference type="Proteomes" id="UP000321617">
    <property type="component" value="Unassembled WGS sequence"/>
</dbReference>
<dbReference type="InterPro" id="IPR036390">
    <property type="entry name" value="WH_DNA-bd_sf"/>
</dbReference>
<dbReference type="InterPro" id="IPR051797">
    <property type="entry name" value="TrmB-like"/>
</dbReference>
<protein>
    <submittedName>
        <fullName evidence="2">Sugar-specific transcriptional regulator TrmB</fullName>
    </submittedName>
</protein>
<gene>
    <name evidence="2" type="ORF">LX16_3515</name>
</gene>
<dbReference type="InterPro" id="IPR036388">
    <property type="entry name" value="WH-like_DNA-bd_sf"/>
</dbReference>
<dbReference type="Gene3D" id="1.10.10.10">
    <property type="entry name" value="Winged helix-like DNA-binding domain superfamily/Winged helix DNA-binding domain"/>
    <property type="match status" value="2"/>
</dbReference>
<dbReference type="InterPro" id="IPR016032">
    <property type="entry name" value="Sig_transdc_resp-reg_C-effctor"/>
</dbReference>
<dbReference type="GO" id="GO:0006355">
    <property type="term" value="P:regulation of DNA-templated transcription"/>
    <property type="evidence" value="ECO:0007669"/>
    <property type="project" value="InterPro"/>
</dbReference>
<comment type="caution">
    <text evidence="2">The sequence shown here is derived from an EMBL/GenBank/DDBJ whole genome shotgun (WGS) entry which is preliminary data.</text>
</comment>
<reference evidence="2 3" key="1">
    <citation type="journal article" date="2013" name="Stand. Genomic Sci.">
        <title>Genomic Encyclopedia of Type Strains, Phase I: The one thousand microbial genomes (KMG-I) project.</title>
        <authorList>
            <person name="Kyrpides N.C."/>
            <person name="Woyke T."/>
            <person name="Eisen J.A."/>
            <person name="Garrity G."/>
            <person name="Lilburn T.G."/>
            <person name="Beck B.J."/>
            <person name="Whitman W.B."/>
            <person name="Hugenholtz P."/>
            <person name="Klenk H.P."/>
        </authorList>
    </citation>
    <scope>NUCLEOTIDE SEQUENCE [LARGE SCALE GENOMIC DNA]</scope>
    <source>
        <strain evidence="2 3">DSM 45044</strain>
    </source>
</reference>
<sequence length="323" mass="34310">MIGHSLRALGLTSGEEGAYRALLAVPDSDVTELAASLGTSQSAATGALRTLTQRGLARMVTDERFAAVAPDASLISMLSEQLEALRTGYAAFGELEQVYRDVQARHGVVAGVETVRGAAAMRSRIGQLQDHARHEVCKFVRPPLVTDGDTHASCDAAVRRGVRYRLVYEKAMLDDPTAMATVRRAADQGKQVRFAATLPVKLMLVDGRTALISEADQPVALVTEHPSLVRLASGLFEQVWPTAVPAAGGVSAGDVAGESGLADPDDRLLLSLLLAGLTDQAIAVRLGVGLRTVQRRVRDLMDAAGVDTRIQLGWQASRKGWVA</sequence>
<dbReference type="EMBL" id="VLLL01000006">
    <property type="protein sequence ID" value="TWJ12751.1"/>
    <property type="molecule type" value="Genomic_DNA"/>
</dbReference>